<name>A0A6J6BJM9_9ZZZZ</name>
<reference evidence="1" key="1">
    <citation type="submission" date="2020-05" db="EMBL/GenBank/DDBJ databases">
        <authorList>
            <person name="Chiriac C."/>
            <person name="Salcher M."/>
            <person name="Ghai R."/>
            <person name="Kavagutti S V."/>
        </authorList>
    </citation>
    <scope>NUCLEOTIDE SEQUENCE</scope>
</reference>
<proteinExistence type="predicted"/>
<dbReference type="EMBL" id="CAEZSL010000043">
    <property type="protein sequence ID" value="CAB4538924.1"/>
    <property type="molecule type" value="Genomic_DNA"/>
</dbReference>
<dbReference type="AlphaFoldDB" id="A0A6J6BJM9"/>
<protein>
    <submittedName>
        <fullName evidence="1">Unannotated protein</fullName>
    </submittedName>
</protein>
<organism evidence="1">
    <name type="scientific">freshwater metagenome</name>
    <dbReference type="NCBI Taxonomy" id="449393"/>
    <lineage>
        <taxon>unclassified sequences</taxon>
        <taxon>metagenomes</taxon>
        <taxon>ecological metagenomes</taxon>
    </lineage>
</organism>
<sequence length="447" mass="48839">MDLRHAMPEWLTRLDRDAAPWVVVAGKAQRGEAFTDLVAHRMQVPMGADETSRCIRAHEMMHAKVSPTAVTVPSDLGHLSPSTLIVAEEFRVNMLVGAAGFPVMKYLADGSEKRTGERLAVNRDWNETVHMLAATSGTKALSGLLAGVKLVQPLWIPTLSELNRQLQKLWRKHTRDGTAAVASTEPSDDVTEGWGFTILVAQLIHRALITETSDDPVPPDPSRLGGAGASEVGKFAVMLELHLDRPNRVNGFLGRRKRASNIGRHPRHLERLLTDPERRIFDRRARCQGGVVLIDQSGSMQLTEDDLWRVINAAPGCVIIGYSHAPHSVETPNIWVLADRGAVTDKVPPGNGGNGVDGPALEFALKKRKNRESMIWICDGHVTDGADQYESDLTEECGRLVALHDIHQVADLETAIHALTLAARGKRLMAAAVGPIAATKAWRTTHS</sequence>
<accession>A0A6J6BJM9</accession>
<gene>
    <name evidence="1" type="ORF">UFOPK1421_00531</name>
</gene>
<evidence type="ECO:0000313" key="1">
    <source>
        <dbReference type="EMBL" id="CAB4538924.1"/>
    </source>
</evidence>